<reference evidence="2" key="1">
    <citation type="journal article" date="2005" name="Nature">
        <title>The map-based sequence of the rice genome.</title>
        <authorList>
            <consortium name="International rice genome sequencing project (IRGSP)"/>
            <person name="Matsumoto T."/>
            <person name="Wu J."/>
            <person name="Kanamori H."/>
            <person name="Katayose Y."/>
            <person name="Fujisawa M."/>
            <person name="Namiki N."/>
            <person name="Mizuno H."/>
            <person name="Yamamoto K."/>
            <person name="Antonio B.A."/>
            <person name="Baba T."/>
            <person name="Sakata K."/>
            <person name="Nagamura Y."/>
            <person name="Aoki H."/>
            <person name="Arikawa K."/>
            <person name="Arita K."/>
            <person name="Bito T."/>
            <person name="Chiden Y."/>
            <person name="Fujitsuka N."/>
            <person name="Fukunaka R."/>
            <person name="Hamada M."/>
            <person name="Harada C."/>
            <person name="Hayashi A."/>
            <person name="Hijishita S."/>
            <person name="Honda M."/>
            <person name="Hosokawa S."/>
            <person name="Ichikawa Y."/>
            <person name="Idonuma A."/>
            <person name="Iijima M."/>
            <person name="Ikeda M."/>
            <person name="Ikeno M."/>
            <person name="Ito K."/>
            <person name="Ito S."/>
            <person name="Ito T."/>
            <person name="Ito Y."/>
            <person name="Ito Y."/>
            <person name="Iwabuchi A."/>
            <person name="Kamiya K."/>
            <person name="Karasawa W."/>
            <person name="Kurita K."/>
            <person name="Katagiri S."/>
            <person name="Kikuta A."/>
            <person name="Kobayashi H."/>
            <person name="Kobayashi N."/>
            <person name="Machita K."/>
            <person name="Maehara T."/>
            <person name="Masukawa M."/>
            <person name="Mizubayashi T."/>
            <person name="Mukai Y."/>
            <person name="Nagasaki H."/>
            <person name="Nagata Y."/>
            <person name="Naito S."/>
            <person name="Nakashima M."/>
            <person name="Nakama Y."/>
            <person name="Nakamichi Y."/>
            <person name="Nakamura M."/>
            <person name="Meguro A."/>
            <person name="Negishi M."/>
            <person name="Ohta I."/>
            <person name="Ohta T."/>
            <person name="Okamoto M."/>
            <person name="Ono N."/>
            <person name="Saji S."/>
            <person name="Sakaguchi M."/>
            <person name="Sakai K."/>
            <person name="Shibata M."/>
            <person name="Shimokawa T."/>
            <person name="Song J."/>
            <person name="Takazaki Y."/>
            <person name="Terasawa K."/>
            <person name="Tsugane M."/>
            <person name="Tsuji K."/>
            <person name="Ueda S."/>
            <person name="Waki K."/>
            <person name="Yamagata H."/>
            <person name="Yamamoto M."/>
            <person name="Yamamoto S."/>
            <person name="Yamane H."/>
            <person name="Yoshiki S."/>
            <person name="Yoshihara R."/>
            <person name="Yukawa K."/>
            <person name="Zhong H."/>
            <person name="Yano M."/>
            <person name="Yuan Q."/>
            <person name="Ouyang S."/>
            <person name="Liu J."/>
            <person name="Jones K.M."/>
            <person name="Gansberger K."/>
            <person name="Moffat K."/>
            <person name="Hill J."/>
            <person name="Bera J."/>
            <person name="Fadrosh D."/>
            <person name="Jin S."/>
            <person name="Johri S."/>
            <person name="Kim M."/>
            <person name="Overton L."/>
            <person name="Reardon M."/>
            <person name="Tsitrin T."/>
            <person name="Vuong H."/>
            <person name="Weaver B."/>
            <person name="Ciecko A."/>
            <person name="Tallon L."/>
            <person name="Jackson J."/>
            <person name="Pai G."/>
            <person name="Aken S.V."/>
            <person name="Utterback T."/>
            <person name="Reidmuller S."/>
            <person name="Feldblyum T."/>
            <person name="Hsiao J."/>
            <person name="Zismann V."/>
            <person name="Iobst S."/>
            <person name="de Vazeille A.R."/>
            <person name="Buell C.R."/>
            <person name="Ying K."/>
            <person name="Li Y."/>
            <person name="Lu T."/>
            <person name="Huang Y."/>
            <person name="Zhao Q."/>
            <person name="Feng Q."/>
            <person name="Zhang L."/>
            <person name="Zhu J."/>
            <person name="Weng Q."/>
            <person name="Mu J."/>
            <person name="Lu Y."/>
            <person name="Fan D."/>
            <person name="Liu Y."/>
            <person name="Guan J."/>
            <person name="Zhang Y."/>
            <person name="Yu S."/>
            <person name="Liu X."/>
            <person name="Zhang Y."/>
            <person name="Hong G."/>
            <person name="Han B."/>
            <person name="Choisne N."/>
            <person name="Demange N."/>
            <person name="Orjeda G."/>
            <person name="Samain S."/>
            <person name="Cattolico L."/>
            <person name="Pelletier E."/>
            <person name="Couloux A."/>
            <person name="Segurens B."/>
            <person name="Wincker P."/>
            <person name="D'Hont A."/>
            <person name="Scarpelli C."/>
            <person name="Weissenbach J."/>
            <person name="Salanoubat M."/>
            <person name="Quetier F."/>
            <person name="Yu Y."/>
            <person name="Kim H.R."/>
            <person name="Rambo T."/>
            <person name="Currie J."/>
            <person name="Collura K."/>
            <person name="Luo M."/>
            <person name="Yang T."/>
            <person name="Ammiraju J.S.S."/>
            <person name="Engler F."/>
            <person name="Soderlund C."/>
            <person name="Wing R.A."/>
            <person name="Palmer L.E."/>
            <person name="de la Bastide M."/>
            <person name="Spiegel L."/>
            <person name="Nascimento L."/>
            <person name="Zutavern T."/>
            <person name="O'Shaughnessy A."/>
            <person name="Dike S."/>
            <person name="Dedhia N."/>
            <person name="Preston R."/>
            <person name="Balija V."/>
            <person name="McCombie W.R."/>
            <person name="Chow T."/>
            <person name="Chen H."/>
            <person name="Chung M."/>
            <person name="Chen C."/>
            <person name="Shaw J."/>
            <person name="Wu H."/>
            <person name="Hsiao K."/>
            <person name="Chao Y."/>
            <person name="Chu M."/>
            <person name="Cheng C."/>
            <person name="Hour A."/>
            <person name="Lee P."/>
            <person name="Lin S."/>
            <person name="Lin Y."/>
            <person name="Liou J."/>
            <person name="Liu S."/>
            <person name="Hsing Y."/>
            <person name="Raghuvanshi S."/>
            <person name="Mohanty A."/>
            <person name="Bharti A.K."/>
            <person name="Gaur A."/>
            <person name="Gupta V."/>
            <person name="Kumar D."/>
            <person name="Ravi V."/>
            <person name="Vij S."/>
            <person name="Kapur A."/>
            <person name="Khurana P."/>
            <person name="Khurana P."/>
            <person name="Khurana J.P."/>
            <person name="Tyagi A.K."/>
            <person name="Gaikwad K."/>
            <person name="Singh A."/>
            <person name="Dalal V."/>
            <person name="Srivastava S."/>
            <person name="Dixit A."/>
            <person name="Pal A.K."/>
            <person name="Ghazi I.A."/>
            <person name="Yadav M."/>
            <person name="Pandit A."/>
            <person name="Bhargava A."/>
            <person name="Sureshbabu K."/>
            <person name="Batra K."/>
            <person name="Sharma T.R."/>
            <person name="Mohapatra T."/>
            <person name="Singh N.K."/>
            <person name="Messing J."/>
            <person name="Nelson A.B."/>
            <person name="Fuks G."/>
            <person name="Kavchok S."/>
            <person name="Keizer G."/>
            <person name="Linton E."/>
            <person name="Llaca V."/>
            <person name="Song R."/>
            <person name="Tanyolac B."/>
            <person name="Young S."/>
            <person name="Ho-Il K."/>
            <person name="Hahn J.H."/>
            <person name="Sangsakoo G."/>
            <person name="Vanavichit A."/>
            <person name="de Mattos Luiz.A.T."/>
            <person name="Zimmer P.D."/>
            <person name="Malone G."/>
            <person name="Dellagostin O."/>
            <person name="de Oliveira A.C."/>
            <person name="Bevan M."/>
            <person name="Bancroft I."/>
            <person name="Minx P."/>
            <person name="Cordum H."/>
            <person name="Wilson R."/>
            <person name="Cheng Z."/>
            <person name="Jin W."/>
            <person name="Jiang J."/>
            <person name="Leong S.A."/>
            <person name="Iwama H."/>
            <person name="Gojobori T."/>
            <person name="Itoh T."/>
            <person name="Niimura Y."/>
            <person name="Fujii Y."/>
            <person name="Habara T."/>
            <person name="Sakai H."/>
            <person name="Sato Y."/>
            <person name="Wilson G."/>
            <person name="Kumar K."/>
            <person name="McCouch S."/>
            <person name="Juretic N."/>
            <person name="Hoen D."/>
            <person name="Wright S."/>
            <person name="Bruskiewich R."/>
            <person name="Bureau T."/>
            <person name="Miyao A."/>
            <person name="Hirochika H."/>
            <person name="Nishikawa T."/>
            <person name="Kadowaki K."/>
            <person name="Sugiura M."/>
            <person name="Burr B."/>
            <person name="Sasaki T."/>
        </authorList>
    </citation>
    <scope>NUCLEOTIDE SEQUENCE [LARGE SCALE GENOMIC DNA]</scope>
    <source>
        <strain evidence="2">cv. Nipponbare</strain>
    </source>
</reference>
<dbReference type="OMA" id="MEMASIP"/>
<organism evidence="1 2">
    <name type="scientific">Oryza sativa subsp. japonica</name>
    <name type="common">Rice</name>
    <dbReference type="NCBI Taxonomy" id="39947"/>
    <lineage>
        <taxon>Eukaryota</taxon>
        <taxon>Viridiplantae</taxon>
        <taxon>Streptophyta</taxon>
        <taxon>Embryophyta</taxon>
        <taxon>Tracheophyta</taxon>
        <taxon>Spermatophyta</taxon>
        <taxon>Magnoliopsida</taxon>
        <taxon>Liliopsida</taxon>
        <taxon>Poales</taxon>
        <taxon>Poaceae</taxon>
        <taxon>BOP clade</taxon>
        <taxon>Oryzoideae</taxon>
        <taxon>Oryzeae</taxon>
        <taxon>Oryzinae</taxon>
        <taxon>Oryza</taxon>
        <taxon>Oryza sativa</taxon>
    </lineage>
</organism>
<reference evidence="1 2" key="2">
    <citation type="journal article" date="2013" name="Plant Cell Physiol.">
        <title>Rice Annotation Project Database (RAP-DB): an integrative and interactive database for rice genomics.</title>
        <authorList>
            <person name="Sakai H."/>
            <person name="Lee S.S."/>
            <person name="Tanaka T."/>
            <person name="Numa H."/>
            <person name="Kim J."/>
            <person name="Kawahara Y."/>
            <person name="Wakimoto H."/>
            <person name="Yang C.C."/>
            <person name="Iwamoto M."/>
            <person name="Abe T."/>
            <person name="Yamada Y."/>
            <person name="Muto A."/>
            <person name="Inokuchi H."/>
            <person name="Ikemura T."/>
            <person name="Matsumoto T."/>
            <person name="Sasaki T."/>
            <person name="Itoh T."/>
        </authorList>
    </citation>
    <scope>NUCLEOTIDE SEQUENCE [LARGE SCALE GENOMIC DNA]</scope>
    <source>
        <strain evidence="2">cv. Nipponbare</strain>
    </source>
</reference>
<evidence type="ECO:0000313" key="1">
    <source>
        <dbReference type="EMBL" id="BAS70883.1"/>
    </source>
</evidence>
<dbReference type="Proteomes" id="UP000059680">
    <property type="component" value="Chromosome 1"/>
</dbReference>
<protein>
    <submittedName>
        <fullName evidence="1">Os01g0198250 protein</fullName>
    </submittedName>
</protein>
<dbReference type="Gramene" id="Os01t0198250-00">
    <property type="protein sequence ID" value="Os01t0198250-00"/>
    <property type="gene ID" value="Os01g0198250"/>
</dbReference>
<accession>A0A0P0UZA2</accession>
<proteinExistence type="predicted"/>
<dbReference type="InParanoid" id="A0A0P0UZA2"/>
<gene>
    <name evidence="1" type="ordered locus">Os01g0198250</name>
    <name evidence="1" type="ORF">OSNPB_010198250</name>
</gene>
<dbReference type="AlphaFoldDB" id="A0A0P0UZA2"/>
<reference evidence="1 2" key="3">
    <citation type="journal article" date="2013" name="Rice">
        <title>Improvement of the Oryza sativa Nipponbare reference genome using next generation sequence and optical map data.</title>
        <authorList>
            <person name="Kawahara Y."/>
            <person name="de la Bastide M."/>
            <person name="Hamilton J.P."/>
            <person name="Kanamori H."/>
            <person name="McCombie W.R."/>
            <person name="Ouyang S."/>
            <person name="Schwartz D.C."/>
            <person name="Tanaka T."/>
            <person name="Wu J."/>
            <person name="Zhou S."/>
            <person name="Childs K.L."/>
            <person name="Davidson R.M."/>
            <person name="Lin H."/>
            <person name="Quesada-Ocampo L."/>
            <person name="Vaillancourt B."/>
            <person name="Sakai H."/>
            <person name="Lee S.S."/>
            <person name="Kim J."/>
            <person name="Numa H."/>
            <person name="Itoh T."/>
            <person name="Buell C.R."/>
            <person name="Matsumoto T."/>
        </authorList>
    </citation>
    <scope>NUCLEOTIDE SEQUENCE [LARGE SCALE GENOMIC DNA]</scope>
    <source>
        <strain evidence="2">cv. Nipponbare</strain>
    </source>
</reference>
<keyword evidence="2" id="KW-1185">Reference proteome</keyword>
<sequence length="132" mass="14857">MLSCTSIFPFKLPSPRSTRKSFFPSGVSGGPSKKFSGFTSPWTYPLACIFSSMEMASIPIQATISTDILGNCYSKHPTGSFMLHYHDVKPALLSFVVYPWDTMISTKKILTCRLAIHRELHSCNLCWFDEIH</sequence>
<evidence type="ECO:0000313" key="2">
    <source>
        <dbReference type="Proteomes" id="UP000059680"/>
    </source>
</evidence>
<name>A0A0P0UZA2_ORYSJ</name>
<dbReference type="EMBL" id="AP014957">
    <property type="protein sequence ID" value="BAS70883.1"/>
    <property type="molecule type" value="Genomic_DNA"/>
</dbReference>
<dbReference type="PaxDb" id="39947-A0A0P0UZA2"/>